<keyword evidence="2 7" id="KW-0378">Hydrolase</keyword>
<dbReference type="Proteomes" id="UP000292855">
    <property type="component" value="Unassembled WGS sequence"/>
</dbReference>
<protein>
    <submittedName>
        <fullName evidence="11">DNA mismatch repair protein</fullName>
    </submittedName>
</protein>
<dbReference type="Gene3D" id="2.60.40.10">
    <property type="entry name" value="Immunoglobulins"/>
    <property type="match status" value="1"/>
</dbReference>
<evidence type="ECO:0000259" key="9">
    <source>
        <dbReference type="Pfam" id="PF00150"/>
    </source>
</evidence>
<evidence type="ECO:0000313" key="12">
    <source>
        <dbReference type="Proteomes" id="UP000292855"/>
    </source>
</evidence>
<evidence type="ECO:0000256" key="6">
    <source>
        <dbReference type="ARBA" id="ARBA00023326"/>
    </source>
</evidence>
<dbReference type="GO" id="GO:0008422">
    <property type="term" value="F:beta-glucosidase activity"/>
    <property type="evidence" value="ECO:0007669"/>
    <property type="project" value="TreeGrafter"/>
</dbReference>
<evidence type="ECO:0000256" key="7">
    <source>
        <dbReference type="RuleBase" id="RU361153"/>
    </source>
</evidence>
<accession>A0A4Q6XR87</accession>
<evidence type="ECO:0000256" key="5">
    <source>
        <dbReference type="ARBA" id="ARBA00023295"/>
    </source>
</evidence>
<evidence type="ECO:0000256" key="4">
    <source>
        <dbReference type="ARBA" id="ARBA00023277"/>
    </source>
</evidence>
<proteinExistence type="inferred from homology"/>
<feature type="chain" id="PRO_5020396481" evidence="8">
    <location>
        <begin position="23"/>
        <end position="571"/>
    </location>
</feature>
<evidence type="ECO:0000256" key="3">
    <source>
        <dbReference type="ARBA" id="ARBA00023001"/>
    </source>
</evidence>
<dbReference type="PANTHER" id="PTHR31297:SF41">
    <property type="entry name" value="ENDOGLUCANASE, PUTATIVE (AFU_ORTHOLOGUE AFUA_5G01830)-RELATED"/>
    <property type="match status" value="1"/>
</dbReference>
<comment type="caution">
    <text evidence="11">The sequence shown here is derived from an EMBL/GenBank/DDBJ whole genome shotgun (WGS) entry which is preliminary data.</text>
</comment>
<comment type="similarity">
    <text evidence="1 7">Belongs to the glycosyl hydrolase 5 (cellulase A) family.</text>
</comment>
<dbReference type="InterPro" id="IPR017853">
    <property type="entry name" value="GH"/>
</dbReference>
<dbReference type="CDD" id="cd14948">
    <property type="entry name" value="BACON"/>
    <property type="match status" value="2"/>
</dbReference>
<feature type="signal peptide" evidence="8">
    <location>
        <begin position="1"/>
        <end position="22"/>
    </location>
</feature>
<dbReference type="Pfam" id="PF19190">
    <property type="entry name" value="BACON_2"/>
    <property type="match status" value="1"/>
</dbReference>
<evidence type="ECO:0000256" key="2">
    <source>
        <dbReference type="ARBA" id="ARBA00022801"/>
    </source>
</evidence>
<dbReference type="SUPFAM" id="SSF51445">
    <property type="entry name" value="(Trans)glycosidases"/>
    <property type="match status" value="1"/>
</dbReference>
<feature type="domain" description="Glycoside hydrolase family 5" evidence="9">
    <location>
        <begin position="244"/>
        <end position="540"/>
    </location>
</feature>
<dbReference type="GO" id="GO:0009986">
    <property type="term" value="C:cell surface"/>
    <property type="evidence" value="ECO:0007669"/>
    <property type="project" value="TreeGrafter"/>
</dbReference>
<dbReference type="GO" id="GO:0030245">
    <property type="term" value="P:cellulose catabolic process"/>
    <property type="evidence" value="ECO:0007669"/>
    <property type="project" value="UniProtKB-KW"/>
</dbReference>
<evidence type="ECO:0000256" key="1">
    <source>
        <dbReference type="ARBA" id="ARBA00005641"/>
    </source>
</evidence>
<dbReference type="EMBL" id="SGIT01000003">
    <property type="protein sequence ID" value="RZF58987.1"/>
    <property type="molecule type" value="Genomic_DNA"/>
</dbReference>
<gene>
    <name evidence="11" type="ORF">EWE74_15175</name>
</gene>
<keyword evidence="4" id="KW-0119">Carbohydrate metabolism</keyword>
<dbReference type="InterPro" id="IPR001547">
    <property type="entry name" value="Glyco_hydro_5"/>
</dbReference>
<evidence type="ECO:0000256" key="8">
    <source>
        <dbReference type="SAM" id="SignalP"/>
    </source>
</evidence>
<dbReference type="OrthoDB" id="9800955at2"/>
<reference evidence="11 12" key="1">
    <citation type="submission" date="2019-02" db="EMBL/GenBank/DDBJ databases">
        <authorList>
            <person name="Li Y."/>
        </authorList>
    </citation>
    <scope>NUCLEOTIDE SEQUENCE [LARGE SCALE GENOMIC DNA]</scope>
    <source>
        <strain evidence="11 12">30C10-4-7</strain>
    </source>
</reference>
<dbReference type="PANTHER" id="PTHR31297">
    <property type="entry name" value="GLUCAN ENDO-1,6-BETA-GLUCOSIDASE B"/>
    <property type="match status" value="1"/>
</dbReference>
<evidence type="ECO:0000313" key="11">
    <source>
        <dbReference type="EMBL" id="RZF58987.1"/>
    </source>
</evidence>
<feature type="domain" description="BACON" evidence="10">
    <location>
        <begin position="32"/>
        <end position="115"/>
    </location>
</feature>
<name>A0A4Q6XR87_9SPHI</name>
<organism evidence="11 12">
    <name type="scientific">Sphingobacterium corticibacterium</name>
    <dbReference type="NCBI Taxonomy" id="2484746"/>
    <lineage>
        <taxon>Bacteria</taxon>
        <taxon>Pseudomonadati</taxon>
        <taxon>Bacteroidota</taxon>
        <taxon>Sphingobacteriia</taxon>
        <taxon>Sphingobacteriales</taxon>
        <taxon>Sphingobacteriaceae</taxon>
        <taxon>Sphingobacterium</taxon>
    </lineage>
</organism>
<sequence length="571" mass="63553">MKKMRCLIVVWGIIISFISSCSKEHESVTPELTVSTENISLANAGDTKVFHVKANVSWSVSSSESWLTLTPSIGGTGTHKIEATATVNPQTADREAIITVTADNLTRQIVVVQTASVLFSVGQDQYSVEKGAQELVLTLASNAAYVVDFDGEWMTRKSEPIVSGTSYQEIISIEENGNIFERIGTITLRQGDETLLVTVQQKENPLTVAPVSTGVSLNAIALAAKLRLGWNLGNSLESAASPTSASETMWGNPKVTKGLIDAVKAAGFNAIRIPCAWSGYIEDQETYRIKDSWLDRVREVVDYCVNNDMYAIINIHWDGGWLEEHPLYNHQEEVGKKQKALWEQIAAYFREYDEHLLFAGTNEVRENYNTPTAENIEVQQYYNQVFVDAVRSTGGRNAYRNLIVQSYNTNINFAIDYLDMPTDVITNRLMAEVHFYDPYEFALDRSSDKYLWGAEFTGSPNVANWGQEDWVDAQFAMVKAHFVDQGIPVILGEYSPTYRANLSNQTALANHKKARANYLKYVTRSARTNGLIPFYWDNGHTGDGGSGLFNRSNGQVVHQDALDAIMEGAQQ</sequence>
<dbReference type="PROSITE" id="PS51257">
    <property type="entry name" value="PROKAR_LIPOPROTEIN"/>
    <property type="match status" value="1"/>
</dbReference>
<dbReference type="InterPro" id="IPR024361">
    <property type="entry name" value="BACON"/>
</dbReference>
<dbReference type="Pfam" id="PF00150">
    <property type="entry name" value="Cellulase"/>
    <property type="match status" value="1"/>
</dbReference>
<dbReference type="Gene3D" id="3.20.20.80">
    <property type="entry name" value="Glycosidases"/>
    <property type="match status" value="1"/>
</dbReference>
<keyword evidence="12" id="KW-1185">Reference proteome</keyword>
<keyword evidence="5 7" id="KW-0326">Glycosidase</keyword>
<keyword evidence="6" id="KW-0624">Polysaccharide degradation</keyword>
<dbReference type="AlphaFoldDB" id="A0A4Q6XR87"/>
<keyword evidence="8" id="KW-0732">Signal</keyword>
<dbReference type="InterPro" id="IPR013783">
    <property type="entry name" value="Ig-like_fold"/>
</dbReference>
<evidence type="ECO:0000259" key="10">
    <source>
        <dbReference type="Pfam" id="PF19190"/>
    </source>
</evidence>
<dbReference type="InterPro" id="IPR050386">
    <property type="entry name" value="Glycosyl_hydrolase_5"/>
</dbReference>
<keyword evidence="3" id="KW-0136">Cellulose degradation</keyword>
<dbReference type="GO" id="GO:0005576">
    <property type="term" value="C:extracellular region"/>
    <property type="evidence" value="ECO:0007669"/>
    <property type="project" value="TreeGrafter"/>
</dbReference>